<feature type="domain" description="Potassium channel" evidence="10">
    <location>
        <begin position="127"/>
        <end position="186"/>
    </location>
</feature>
<comment type="caution">
    <text evidence="11">The sequence shown here is derived from an EMBL/GenBank/DDBJ whole genome shotgun (WGS) entry which is preliminary data.</text>
</comment>
<feature type="transmembrane region" description="Helical" evidence="9">
    <location>
        <begin position="294"/>
        <end position="314"/>
    </location>
</feature>
<name>A0A226E6Z7_FOLCA</name>
<organism evidence="11 12">
    <name type="scientific">Folsomia candida</name>
    <name type="common">Springtail</name>
    <dbReference type="NCBI Taxonomy" id="158441"/>
    <lineage>
        <taxon>Eukaryota</taxon>
        <taxon>Metazoa</taxon>
        <taxon>Ecdysozoa</taxon>
        <taxon>Arthropoda</taxon>
        <taxon>Hexapoda</taxon>
        <taxon>Collembola</taxon>
        <taxon>Entomobryomorpha</taxon>
        <taxon>Isotomoidea</taxon>
        <taxon>Isotomidae</taxon>
        <taxon>Proisotominae</taxon>
        <taxon>Folsomia</taxon>
    </lineage>
</organism>
<accession>A0A226E6Z7</accession>
<keyword evidence="4 9" id="KW-1133">Transmembrane helix</keyword>
<sequence>MSDLEYERRLWPRIKNAFRVLVAFTFSHVGVCGLVVGYMICGAFLFQMIEKQEPNTQLEDVRKIRNETANELLSIVLMFNTLEKEEFFKLANAAIKNYTEEIVNAINLGYEGEPLNNQTHSTSVPTENVSWSFSGAFLYSLTVITTIGYGNVAPRSPWGKIATILYGIIGMPLFLLYLSNIGDILARGFKWTFARCCQCRWNCVKPRRYLDNGQLDEEAVPDEEEQITVPISLCLALMVGYVWGGGLLFANWEKWTILDASYFCFISLSTIGFGDLVPGDAISSTPGREDEIQLSFILCSLYLLLGMALIAMCFQF</sequence>
<evidence type="ECO:0000256" key="1">
    <source>
        <dbReference type="ARBA" id="ARBA00004141"/>
    </source>
</evidence>
<keyword evidence="6 9" id="KW-0472">Membrane</keyword>
<dbReference type="Gene3D" id="1.10.287.70">
    <property type="match status" value="1"/>
</dbReference>
<dbReference type="PRINTS" id="PR01333">
    <property type="entry name" value="2POREKCHANEL"/>
</dbReference>
<evidence type="ECO:0000256" key="7">
    <source>
        <dbReference type="ARBA" id="ARBA00023303"/>
    </source>
</evidence>
<dbReference type="OrthoDB" id="297496at2759"/>
<keyword evidence="2 8" id="KW-0813">Transport</keyword>
<evidence type="ECO:0000256" key="8">
    <source>
        <dbReference type="RuleBase" id="RU003857"/>
    </source>
</evidence>
<dbReference type="InterPro" id="IPR013099">
    <property type="entry name" value="K_chnl_dom"/>
</dbReference>
<evidence type="ECO:0000256" key="4">
    <source>
        <dbReference type="ARBA" id="ARBA00022989"/>
    </source>
</evidence>
<dbReference type="GO" id="GO:0015271">
    <property type="term" value="F:outward rectifier potassium channel activity"/>
    <property type="evidence" value="ECO:0007669"/>
    <property type="project" value="TreeGrafter"/>
</dbReference>
<dbReference type="PANTHER" id="PTHR11003">
    <property type="entry name" value="POTASSIUM CHANNEL, SUBFAMILY K"/>
    <property type="match status" value="1"/>
</dbReference>
<keyword evidence="7 8" id="KW-0407">Ion channel</keyword>
<dbReference type="SUPFAM" id="SSF81324">
    <property type="entry name" value="Voltage-gated potassium channels"/>
    <property type="match status" value="2"/>
</dbReference>
<evidence type="ECO:0000256" key="2">
    <source>
        <dbReference type="ARBA" id="ARBA00022448"/>
    </source>
</evidence>
<dbReference type="Proteomes" id="UP000198287">
    <property type="component" value="Unassembled WGS sequence"/>
</dbReference>
<gene>
    <name evidence="11" type="ORF">Fcan01_12806</name>
</gene>
<keyword evidence="12" id="KW-1185">Reference proteome</keyword>
<dbReference type="OMA" id="TPQSEWG"/>
<dbReference type="AlphaFoldDB" id="A0A226E6Z7"/>
<dbReference type="GO" id="GO:0030322">
    <property type="term" value="P:stabilization of membrane potential"/>
    <property type="evidence" value="ECO:0007669"/>
    <property type="project" value="TreeGrafter"/>
</dbReference>
<feature type="transmembrane region" description="Helical" evidence="9">
    <location>
        <begin position="257"/>
        <end position="274"/>
    </location>
</feature>
<evidence type="ECO:0000256" key="9">
    <source>
        <dbReference type="SAM" id="Phobius"/>
    </source>
</evidence>
<dbReference type="Pfam" id="PF07885">
    <property type="entry name" value="Ion_trans_2"/>
    <property type="match status" value="2"/>
</dbReference>
<dbReference type="EMBL" id="LNIX01000006">
    <property type="protein sequence ID" value="OXA52737.1"/>
    <property type="molecule type" value="Genomic_DNA"/>
</dbReference>
<dbReference type="STRING" id="158441.A0A226E6Z7"/>
<dbReference type="GO" id="GO:0022841">
    <property type="term" value="F:potassium ion leak channel activity"/>
    <property type="evidence" value="ECO:0007669"/>
    <property type="project" value="TreeGrafter"/>
</dbReference>
<protein>
    <submittedName>
        <fullName evidence="11">TWiK family of potassium channels protein 7</fullName>
    </submittedName>
</protein>
<comment type="subcellular location">
    <subcellularLocation>
        <location evidence="1">Membrane</location>
        <topology evidence="1">Multi-pass membrane protein</topology>
    </subcellularLocation>
</comment>
<evidence type="ECO:0000256" key="6">
    <source>
        <dbReference type="ARBA" id="ARBA00023136"/>
    </source>
</evidence>
<evidence type="ECO:0000313" key="11">
    <source>
        <dbReference type="EMBL" id="OXA52737.1"/>
    </source>
</evidence>
<keyword evidence="5 8" id="KW-0406">Ion transport</keyword>
<evidence type="ECO:0000259" key="10">
    <source>
        <dbReference type="Pfam" id="PF07885"/>
    </source>
</evidence>
<comment type="similarity">
    <text evidence="8">Belongs to the two pore domain potassium channel (TC 1.A.1.8) family.</text>
</comment>
<feature type="transmembrane region" description="Helical" evidence="9">
    <location>
        <begin position="129"/>
        <end position="149"/>
    </location>
</feature>
<reference evidence="11 12" key="1">
    <citation type="submission" date="2015-12" db="EMBL/GenBank/DDBJ databases">
        <title>The genome of Folsomia candida.</title>
        <authorList>
            <person name="Faddeeva A."/>
            <person name="Derks M.F."/>
            <person name="Anvar Y."/>
            <person name="Smit S."/>
            <person name="Van Straalen N."/>
            <person name="Roelofs D."/>
        </authorList>
    </citation>
    <scope>NUCLEOTIDE SEQUENCE [LARGE SCALE GENOMIC DNA]</scope>
    <source>
        <strain evidence="11 12">VU population</strain>
        <tissue evidence="11">Whole body</tissue>
    </source>
</reference>
<dbReference type="GO" id="GO:0005886">
    <property type="term" value="C:plasma membrane"/>
    <property type="evidence" value="ECO:0007669"/>
    <property type="project" value="TreeGrafter"/>
</dbReference>
<evidence type="ECO:0000313" key="12">
    <source>
        <dbReference type="Proteomes" id="UP000198287"/>
    </source>
</evidence>
<dbReference type="PANTHER" id="PTHR11003:SF352">
    <property type="entry name" value="BCDNA.GH04802-RELATED"/>
    <property type="match status" value="1"/>
</dbReference>
<evidence type="ECO:0000256" key="3">
    <source>
        <dbReference type="ARBA" id="ARBA00022692"/>
    </source>
</evidence>
<keyword evidence="3 8" id="KW-0812">Transmembrane</keyword>
<proteinExistence type="inferred from homology"/>
<feature type="domain" description="Potassium channel" evidence="10">
    <location>
        <begin position="238"/>
        <end position="314"/>
    </location>
</feature>
<feature type="transmembrane region" description="Helical" evidence="9">
    <location>
        <begin position="227"/>
        <end position="250"/>
    </location>
</feature>
<dbReference type="InterPro" id="IPR003280">
    <property type="entry name" value="2pore_dom_K_chnl"/>
</dbReference>
<feature type="transmembrane region" description="Helical" evidence="9">
    <location>
        <begin position="20"/>
        <end position="46"/>
    </location>
</feature>
<evidence type="ECO:0000256" key="5">
    <source>
        <dbReference type="ARBA" id="ARBA00023065"/>
    </source>
</evidence>
<feature type="transmembrane region" description="Helical" evidence="9">
    <location>
        <begin position="161"/>
        <end position="179"/>
    </location>
</feature>